<dbReference type="Proteomes" id="UP001222325">
    <property type="component" value="Unassembled WGS sequence"/>
</dbReference>
<comment type="caution">
    <text evidence="1">The sequence shown here is derived from an EMBL/GenBank/DDBJ whole genome shotgun (WGS) entry which is preliminary data.</text>
</comment>
<feature type="non-terminal residue" evidence="1">
    <location>
        <position position="106"/>
    </location>
</feature>
<evidence type="ECO:0000313" key="2">
    <source>
        <dbReference type="Proteomes" id="UP001222325"/>
    </source>
</evidence>
<feature type="non-terminal residue" evidence="1">
    <location>
        <position position="1"/>
    </location>
</feature>
<gene>
    <name evidence="1" type="ORF">B0H15DRAFT_928705</name>
</gene>
<keyword evidence="2" id="KW-1185">Reference proteome</keyword>
<dbReference type="AlphaFoldDB" id="A0AAD6UC05"/>
<protein>
    <submittedName>
        <fullName evidence="1">Uncharacterized protein</fullName>
    </submittedName>
</protein>
<proteinExistence type="predicted"/>
<sequence>PLLPTPACQLVGAPRHLRHRSASRWLLLSSLSRPRRSPSLLAIDFDTAALTRHQALGTTRRLRHPVRTSFLGLQPPRRLRAKAIQGLCFNPQVWRNVGRTPAGLQL</sequence>
<evidence type="ECO:0000313" key="1">
    <source>
        <dbReference type="EMBL" id="KAJ7096660.1"/>
    </source>
</evidence>
<dbReference type="EMBL" id="JARJCN010000011">
    <property type="protein sequence ID" value="KAJ7096660.1"/>
    <property type="molecule type" value="Genomic_DNA"/>
</dbReference>
<accession>A0AAD6UC05</accession>
<reference evidence="1" key="1">
    <citation type="submission" date="2023-03" db="EMBL/GenBank/DDBJ databases">
        <title>Massive genome expansion in bonnet fungi (Mycena s.s.) driven by repeated elements and novel gene families across ecological guilds.</title>
        <authorList>
            <consortium name="Lawrence Berkeley National Laboratory"/>
            <person name="Harder C.B."/>
            <person name="Miyauchi S."/>
            <person name="Viragh M."/>
            <person name="Kuo A."/>
            <person name="Thoen E."/>
            <person name="Andreopoulos B."/>
            <person name="Lu D."/>
            <person name="Skrede I."/>
            <person name="Drula E."/>
            <person name="Henrissat B."/>
            <person name="Morin E."/>
            <person name="Kohler A."/>
            <person name="Barry K."/>
            <person name="LaButti K."/>
            <person name="Morin E."/>
            <person name="Salamov A."/>
            <person name="Lipzen A."/>
            <person name="Mereny Z."/>
            <person name="Hegedus B."/>
            <person name="Baldrian P."/>
            <person name="Stursova M."/>
            <person name="Weitz H."/>
            <person name="Taylor A."/>
            <person name="Grigoriev I.V."/>
            <person name="Nagy L.G."/>
            <person name="Martin F."/>
            <person name="Kauserud H."/>
        </authorList>
    </citation>
    <scope>NUCLEOTIDE SEQUENCE</scope>
    <source>
        <strain evidence="1">CBHHK173m</strain>
    </source>
</reference>
<name>A0AAD6UC05_9AGAR</name>
<organism evidence="1 2">
    <name type="scientific">Mycena belliarum</name>
    <dbReference type="NCBI Taxonomy" id="1033014"/>
    <lineage>
        <taxon>Eukaryota</taxon>
        <taxon>Fungi</taxon>
        <taxon>Dikarya</taxon>
        <taxon>Basidiomycota</taxon>
        <taxon>Agaricomycotina</taxon>
        <taxon>Agaricomycetes</taxon>
        <taxon>Agaricomycetidae</taxon>
        <taxon>Agaricales</taxon>
        <taxon>Marasmiineae</taxon>
        <taxon>Mycenaceae</taxon>
        <taxon>Mycena</taxon>
    </lineage>
</organism>